<proteinExistence type="predicted"/>
<dbReference type="AlphaFoldDB" id="A0A6A1V0C1"/>
<feature type="compositionally biased region" description="Acidic residues" evidence="1">
    <location>
        <begin position="15"/>
        <end position="29"/>
    </location>
</feature>
<dbReference type="Proteomes" id="UP000516437">
    <property type="component" value="Chromosome 7"/>
</dbReference>
<reference evidence="2 3" key="1">
    <citation type="journal article" date="2019" name="Plant Biotechnol. J.">
        <title>The red bayberry genome and genetic basis of sex determination.</title>
        <authorList>
            <person name="Jia H.M."/>
            <person name="Jia H.J."/>
            <person name="Cai Q.L."/>
            <person name="Wang Y."/>
            <person name="Zhao H.B."/>
            <person name="Yang W.F."/>
            <person name="Wang G.Y."/>
            <person name="Li Y.H."/>
            <person name="Zhan D.L."/>
            <person name="Shen Y.T."/>
            <person name="Niu Q.F."/>
            <person name="Chang L."/>
            <person name="Qiu J."/>
            <person name="Zhao L."/>
            <person name="Xie H.B."/>
            <person name="Fu W.Y."/>
            <person name="Jin J."/>
            <person name="Li X.W."/>
            <person name="Jiao Y."/>
            <person name="Zhou C.C."/>
            <person name="Tu T."/>
            <person name="Chai C.Y."/>
            <person name="Gao J.L."/>
            <person name="Fan L.J."/>
            <person name="van de Weg E."/>
            <person name="Wang J.Y."/>
            <person name="Gao Z.S."/>
        </authorList>
    </citation>
    <scope>NUCLEOTIDE SEQUENCE [LARGE SCALE GENOMIC DNA]</scope>
    <source>
        <tissue evidence="2">Leaves</tissue>
    </source>
</reference>
<organism evidence="2 3">
    <name type="scientific">Morella rubra</name>
    <name type="common">Chinese bayberry</name>
    <dbReference type="NCBI Taxonomy" id="262757"/>
    <lineage>
        <taxon>Eukaryota</taxon>
        <taxon>Viridiplantae</taxon>
        <taxon>Streptophyta</taxon>
        <taxon>Embryophyta</taxon>
        <taxon>Tracheophyta</taxon>
        <taxon>Spermatophyta</taxon>
        <taxon>Magnoliopsida</taxon>
        <taxon>eudicotyledons</taxon>
        <taxon>Gunneridae</taxon>
        <taxon>Pentapetalae</taxon>
        <taxon>rosids</taxon>
        <taxon>fabids</taxon>
        <taxon>Fagales</taxon>
        <taxon>Myricaceae</taxon>
        <taxon>Morella</taxon>
    </lineage>
</organism>
<accession>A0A6A1V0C1</accession>
<evidence type="ECO:0000313" key="2">
    <source>
        <dbReference type="EMBL" id="KAB1206011.1"/>
    </source>
</evidence>
<feature type="region of interest" description="Disordered" evidence="1">
    <location>
        <begin position="1"/>
        <end position="48"/>
    </location>
</feature>
<evidence type="ECO:0000256" key="1">
    <source>
        <dbReference type="SAM" id="MobiDB-lite"/>
    </source>
</evidence>
<dbReference type="EMBL" id="RXIC02000025">
    <property type="protein sequence ID" value="KAB1206011.1"/>
    <property type="molecule type" value="Genomic_DNA"/>
</dbReference>
<protein>
    <submittedName>
        <fullName evidence="2">Uncharacterized protein</fullName>
    </submittedName>
</protein>
<comment type="caution">
    <text evidence="2">The sequence shown here is derived from an EMBL/GenBank/DDBJ whole genome shotgun (WGS) entry which is preliminary data.</text>
</comment>
<evidence type="ECO:0000313" key="3">
    <source>
        <dbReference type="Proteomes" id="UP000516437"/>
    </source>
</evidence>
<sequence length="150" mass="16653">MRKGVVTHKKVDSKAEEEEEEGDDGEGDNEGTPIANRSHISDRTPMSDRTLVLGPHKLLIASSSRTQASNAHEPHLGHLDASIAYLKIEQQKLSKSVEDIATSMKTRFADMKKILIDHTEHFGTVDRDLRFLQNQVSNSIIVAINVIQGQ</sequence>
<name>A0A6A1V0C1_9ROSI</name>
<gene>
    <name evidence="2" type="ORF">CJ030_MR7G009240</name>
</gene>
<keyword evidence="3" id="KW-1185">Reference proteome</keyword>